<keyword evidence="2" id="KW-0732">Signal</keyword>
<evidence type="ECO:0000259" key="3">
    <source>
        <dbReference type="PROSITE" id="PS50198"/>
    </source>
</evidence>
<dbReference type="SUPFAM" id="SSF109998">
    <property type="entry name" value="Triger factor/SurA peptide-binding domain-like"/>
    <property type="match status" value="1"/>
</dbReference>
<dbReference type="InterPro" id="IPR050245">
    <property type="entry name" value="PrsA_foldase"/>
</dbReference>
<dbReference type="EMBL" id="NVSR01000003">
    <property type="protein sequence ID" value="PCI30622.1"/>
    <property type="molecule type" value="Genomic_DNA"/>
</dbReference>
<proteinExistence type="predicted"/>
<dbReference type="Gene3D" id="1.10.4030.10">
    <property type="entry name" value="Porin chaperone SurA, peptide-binding domain"/>
    <property type="match status" value="1"/>
</dbReference>
<evidence type="ECO:0000313" key="5">
    <source>
        <dbReference type="Proteomes" id="UP000218113"/>
    </source>
</evidence>
<dbReference type="Pfam" id="PF13624">
    <property type="entry name" value="SurA_N_3"/>
    <property type="match status" value="1"/>
</dbReference>
<feature type="chain" id="PRO_5012246659" description="PpiC domain-containing protein" evidence="2">
    <location>
        <begin position="24"/>
        <end position="317"/>
    </location>
</feature>
<dbReference type="InterPro" id="IPR027304">
    <property type="entry name" value="Trigger_fact/SurA_dom_sf"/>
</dbReference>
<sequence length="317" mass="36714">MKTAVRSTLCLLLLLISASQILAAEPYDRIRFFLNNRIITQNEIETRLYEDARRQPVKASTAVEKAKLRQAVVDNLIQETLLDIRADELLINVSENMLSDEIEQFKKQRNLTQLTFEDVLEQQQISLAQFKKVLVRKIRQRQVISREIHSKIQVDQEQLKRDYEQKNQTIRQVRARHILLRLSPQASSEQSEQVLRRIHAIKEEITAGKPFATIASLYSEDPSAKSNHGDLGFFQKSQMVKEFSEVAFQLPLNTISDPVRTSFGFHLIEVLESKESPAAPFSKVKGKLQQQAYQKIYAQKFKELIQSLRKKVKIIEK</sequence>
<evidence type="ECO:0000256" key="2">
    <source>
        <dbReference type="SAM" id="SignalP"/>
    </source>
</evidence>
<reference evidence="5" key="1">
    <citation type="submission" date="2017-08" db="EMBL/GenBank/DDBJ databases">
        <title>A dynamic microbial community with high functional redundancy inhabits the cold, oxic subseafloor aquifer.</title>
        <authorList>
            <person name="Tully B.J."/>
            <person name="Wheat C.G."/>
            <person name="Glazer B.T."/>
            <person name="Huber J.A."/>
        </authorList>
    </citation>
    <scope>NUCLEOTIDE SEQUENCE [LARGE SCALE GENOMIC DNA]</scope>
</reference>
<accession>A0A2A4TAQ0</accession>
<dbReference type="InterPro" id="IPR000297">
    <property type="entry name" value="PPIase_PpiC"/>
</dbReference>
<organism evidence="4 5">
    <name type="scientific">SAR324 cluster bacterium</name>
    <dbReference type="NCBI Taxonomy" id="2024889"/>
    <lineage>
        <taxon>Bacteria</taxon>
        <taxon>Deltaproteobacteria</taxon>
        <taxon>SAR324 cluster</taxon>
    </lineage>
</organism>
<dbReference type="Pfam" id="PF13616">
    <property type="entry name" value="Rotamase_3"/>
    <property type="match status" value="1"/>
</dbReference>
<evidence type="ECO:0000313" key="4">
    <source>
        <dbReference type="EMBL" id="PCI30622.1"/>
    </source>
</evidence>
<dbReference type="PANTHER" id="PTHR47245">
    <property type="entry name" value="PEPTIDYLPROLYL ISOMERASE"/>
    <property type="match status" value="1"/>
</dbReference>
<dbReference type="Gene3D" id="3.10.50.40">
    <property type="match status" value="1"/>
</dbReference>
<keyword evidence="1" id="KW-0697">Rotamase</keyword>
<dbReference type="PROSITE" id="PS50198">
    <property type="entry name" value="PPIC_PPIASE_2"/>
    <property type="match status" value="1"/>
</dbReference>
<evidence type="ECO:0000256" key="1">
    <source>
        <dbReference type="PROSITE-ProRule" id="PRU00278"/>
    </source>
</evidence>
<protein>
    <recommendedName>
        <fullName evidence="3">PpiC domain-containing protein</fullName>
    </recommendedName>
</protein>
<keyword evidence="1" id="KW-0413">Isomerase</keyword>
<name>A0A2A4TAQ0_9DELT</name>
<dbReference type="Proteomes" id="UP000218113">
    <property type="component" value="Unassembled WGS sequence"/>
</dbReference>
<dbReference type="AlphaFoldDB" id="A0A2A4TAQ0"/>
<dbReference type="InterPro" id="IPR046357">
    <property type="entry name" value="PPIase_dom_sf"/>
</dbReference>
<gene>
    <name evidence="4" type="ORF">COB67_01345</name>
</gene>
<dbReference type="GO" id="GO:0003755">
    <property type="term" value="F:peptidyl-prolyl cis-trans isomerase activity"/>
    <property type="evidence" value="ECO:0007669"/>
    <property type="project" value="UniProtKB-KW"/>
</dbReference>
<feature type="domain" description="PpiC" evidence="3">
    <location>
        <begin position="170"/>
        <end position="272"/>
    </location>
</feature>
<dbReference type="PANTHER" id="PTHR47245:SF2">
    <property type="entry name" value="PEPTIDYL-PROLYL CIS-TRANS ISOMERASE HP_0175-RELATED"/>
    <property type="match status" value="1"/>
</dbReference>
<dbReference type="SUPFAM" id="SSF54534">
    <property type="entry name" value="FKBP-like"/>
    <property type="match status" value="1"/>
</dbReference>
<comment type="caution">
    <text evidence="4">The sequence shown here is derived from an EMBL/GenBank/DDBJ whole genome shotgun (WGS) entry which is preliminary data.</text>
</comment>
<feature type="signal peptide" evidence="2">
    <location>
        <begin position="1"/>
        <end position="23"/>
    </location>
</feature>